<dbReference type="Gene3D" id="2.60.40.10">
    <property type="entry name" value="Immunoglobulins"/>
    <property type="match status" value="1"/>
</dbReference>
<protein>
    <recommendedName>
        <fullName evidence="3">Fibronectin type-III domain-containing protein</fullName>
    </recommendedName>
</protein>
<dbReference type="EMBL" id="JAVDSC010000001">
    <property type="protein sequence ID" value="MDR6628387.1"/>
    <property type="molecule type" value="Genomic_DNA"/>
</dbReference>
<gene>
    <name evidence="1" type="ORF">J2X86_000375</name>
</gene>
<name>A0AAW8LCH2_ACILW</name>
<evidence type="ECO:0000313" key="1">
    <source>
        <dbReference type="EMBL" id="MDR6628387.1"/>
    </source>
</evidence>
<evidence type="ECO:0008006" key="3">
    <source>
        <dbReference type="Google" id="ProtNLM"/>
    </source>
</evidence>
<dbReference type="InterPro" id="IPR013320">
    <property type="entry name" value="ConA-like_dom_sf"/>
</dbReference>
<dbReference type="SUPFAM" id="SSF49899">
    <property type="entry name" value="Concanavalin A-like lectins/glucanases"/>
    <property type="match status" value="1"/>
</dbReference>
<organism evidence="1 2">
    <name type="scientific">Acinetobacter lwoffii</name>
    <dbReference type="NCBI Taxonomy" id="28090"/>
    <lineage>
        <taxon>Bacteria</taxon>
        <taxon>Pseudomonadati</taxon>
        <taxon>Pseudomonadota</taxon>
        <taxon>Gammaproteobacteria</taxon>
        <taxon>Moraxellales</taxon>
        <taxon>Moraxellaceae</taxon>
        <taxon>Acinetobacter</taxon>
    </lineage>
</organism>
<proteinExistence type="predicted"/>
<reference evidence="1" key="1">
    <citation type="submission" date="2023-07" db="EMBL/GenBank/DDBJ databases">
        <title>Sorghum-associated microbial communities from plants grown in Nebraska, USA.</title>
        <authorList>
            <person name="Schachtman D."/>
        </authorList>
    </citation>
    <scope>NUCLEOTIDE SEQUENCE</scope>
    <source>
        <strain evidence="1">BE44</strain>
    </source>
</reference>
<dbReference type="AlphaFoldDB" id="A0AAW8LCH2"/>
<evidence type="ECO:0000313" key="2">
    <source>
        <dbReference type="Proteomes" id="UP001262767"/>
    </source>
</evidence>
<dbReference type="InterPro" id="IPR013783">
    <property type="entry name" value="Ig-like_fold"/>
</dbReference>
<dbReference type="RefSeq" id="WP_310076769.1">
    <property type="nucleotide sequence ID" value="NZ_JAVDSC010000001.1"/>
</dbReference>
<dbReference type="Proteomes" id="UP001262767">
    <property type="component" value="Unassembled WGS sequence"/>
</dbReference>
<accession>A0AAW8LCH2</accession>
<dbReference type="Gene3D" id="2.60.120.200">
    <property type="match status" value="1"/>
</dbReference>
<comment type="caution">
    <text evidence="1">The sequence shown here is derived from an EMBL/GenBank/DDBJ whole genome shotgun (WGS) entry which is preliminary data.</text>
</comment>
<sequence length="271" mass="29284">MASVNLNWQQSGIYESFNIYRALSSIDVGSLPAPIASTTEKSYIDLAIEEDKTYYYRVASVRRGEMMISAEVSVSTSSDPNAAFLTNHLNFETSSLFDKKTGSNWSATGSISYVPVADKIALSIAKPSFISAPGVLSASSSFTAVLDITFLDEPTYPHQAIFGLSAIGDQNLSINVFRLNGSGIAVYAGSAGVVGSGVNLPNNTRLLLKIVKKSNGTIKFFINDALINTQNFTYNVASSSRIQVGYNDADPSRGLNAVIHEFRYYHGKEID</sequence>